<comment type="caution">
    <text evidence="6">The sequence shown here is derived from an EMBL/GenBank/DDBJ whole genome shotgun (WGS) entry which is preliminary data.</text>
</comment>
<feature type="chain" id="PRO_5047036097" description="GW domain-containing protein" evidence="3">
    <location>
        <begin position="35"/>
        <end position="355"/>
    </location>
</feature>
<evidence type="ECO:0000313" key="7">
    <source>
        <dbReference type="Proteomes" id="UP000767392"/>
    </source>
</evidence>
<feature type="compositionally biased region" description="Basic and acidic residues" evidence="2">
    <location>
        <begin position="57"/>
        <end position="88"/>
    </location>
</feature>
<reference evidence="6 7" key="1">
    <citation type="submission" date="2018-08" db="EMBL/GenBank/DDBJ databases">
        <title>Comparative genomics of wild bee and flower associated Lactobacillus reveals potential adaptation to the bee host.</title>
        <authorList>
            <person name="Vuong H.Q."/>
            <person name="Mcfrederick Q.S."/>
        </authorList>
    </citation>
    <scope>NUCLEOTIDE SEQUENCE [LARGE SCALE GENOMIC DNA]</scope>
    <source>
        <strain evidence="6 7">HV_04</strain>
    </source>
</reference>
<feature type="domain" description="GW" evidence="4">
    <location>
        <begin position="121"/>
        <end position="171"/>
    </location>
</feature>
<evidence type="ECO:0008006" key="8">
    <source>
        <dbReference type="Google" id="ProtNLM"/>
    </source>
</evidence>
<accession>A0ABY2YWI1</accession>
<dbReference type="PANTHER" id="PTHR37806:SF1">
    <property type="entry name" value="PEPTIDASE C39-LIKE DOMAIN-CONTAINING PROTEIN"/>
    <property type="match status" value="1"/>
</dbReference>
<gene>
    <name evidence="6" type="ORF">DY048_01240</name>
</gene>
<dbReference type="InterPro" id="IPR025987">
    <property type="entry name" value="GW_dom"/>
</dbReference>
<feature type="compositionally biased region" description="Polar residues" evidence="2">
    <location>
        <begin position="44"/>
        <end position="55"/>
    </location>
</feature>
<dbReference type="Gene3D" id="2.30.30.170">
    <property type="match status" value="1"/>
</dbReference>
<evidence type="ECO:0000313" key="6">
    <source>
        <dbReference type="EMBL" id="TPR16116.1"/>
    </source>
</evidence>
<proteinExistence type="predicted"/>
<evidence type="ECO:0000256" key="2">
    <source>
        <dbReference type="SAM" id="MobiDB-lite"/>
    </source>
</evidence>
<protein>
    <recommendedName>
        <fullName evidence="8">GW domain-containing protein</fullName>
    </recommendedName>
</protein>
<feature type="region of interest" description="Disordered" evidence="2">
    <location>
        <begin position="44"/>
        <end position="88"/>
    </location>
</feature>
<dbReference type="PANTHER" id="PTHR37806">
    <property type="entry name" value="LMO0724 PROTEIN"/>
    <property type="match status" value="1"/>
</dbReference>
<dbReference type="Pfam" id="PF13529">
    <property type="entry name" value="Peptidase_C39_2"/>
    <property type="match status" value="1"/>
</dbReference>
<evidence type="ECO:0000256" key="1">
    <source>
        <dbReference type="ARBA" id="ARBA00022729"/>
    </source>
</evidence>
<keyword evidence="1 3" id="KW-0732">Signal</keyword>
<feature type="signal peptide" evidence="3">
    <location>
        <begin position="1"/>
        <end position="34"/>
    </location>
</feature>
<dbReference type="InterPro" id="IPR038200">
    <property type="entry name" value="GW_dom_sf"/>
</dbReference>
<evidence type="ECO:0000259" key="5">
    <source>
        <dbReference type="Pfam" id="PF13529"/>
    </source>
</evidence>
<dbReference type="EMBL" id="QUAM01000001">
    <property type="protein sequence ID" value="TPR16116.1"/>
    <property type="molecule type" value="Genomic_DNA"/>
</dbReference>
<organism evidence="6 7">
    <name type="scientific">Apilactobacillus timberlakei</name>
    <dbReference type="NCBI Taxonomy" id="2008380"/>
    <lineage>
        <taxon>Bacteria</taxon>
        <taxon>Bacillati</taxon>
        <taxon>Bacillota</taxon>
        <taxon>Bacilli</taxon>
        <taxon>Lactobacillales</taxon>
        <taxon>Lactobacillaceae</taxon>
        <taxon>Apilactobacillus</taxon>
    </lineage>
</organism>
<dbReference type="Pfam" id="PF13457">
    <property type="entry name" value="GW"/>
    <property type="match status" value="1"/>
</dbReference>
<evidence type="ECO:0000259" key="4">
    <source>
        <dbReference type="Pfam" id="PF13457"/>
    </source>
</evidence>
<dbReference type="SUPFAM" id="SSF82057">
    <property type="entry name" value="Prokaryotic SH3-related domain"/>
    <property type="match status" value="1"/>
</dbReference>
<keyword evidence="7" id="KW-1185">Reference proteome</keyword>
<dbReference type="InterPro" id="IPR039564">
    <property type="entry name" value="Peptidase_C39-like"/>
</dbReference>
<sequence length="355" mass="39807">MELKYMKRILSSSALALFLATAFVVGGQSSLAHADTNSNNIATAQSTSNESQNNDNDADKQKEKQEGEKQAQAKQEAEKQEAARKEAEKNKFVDHVNFTYSSAANYNARNVNVNGIKSFVGPYNRGTRVKKTLNLKGQLVQLTNVARAKERTYYQIKYRGQDQGWINATYLSTTNVYEIPFTYTSQHFPFDAPNGCEATALKMALSTKGVGENISLNGFLKKMPRAKYDHNKGFVGNPYAVNHTNQDWTIYPSALAPFGRKYYNGVYNITGASKTKIINEVQHGNPVIAATGYRMRKATGHTLVVVGYKRGYFKMADPSSWKATYRTTNKPVFWTSTKQFMKLYNQEGRKAVLVK</sequence>
<evidence type="ECO:0000256" key="3">
    <source>
        <dbReference type="SAM" id="SignalP"/>
    </source>
</evidence>
<name>A0ABY2YWI1_9LACO</name>
<dbReference type="Proteomes" id="UP000767392">
    <property type="component" value="Unassembled WGS sequence"/>
</dbReference>
<dbReference type="Gene3D" id="3.90.70.10">
    <property type="entry name" value="Cysteine proteinases"/>
    <property type="match status" value="1"/>
</dbReference>
<feature type="domain" description="Peptidase C39-like" evidence="5">
    <location>
        <begin position="181"/>
        <end position="318"/>
    </location>
</feature>